<evidence type="ECO:0000313" key="5">
    <source>
        <dbReference type="EMBL" id="KAF7555361.1"/>
    </source>
</evidence>
<dbReference type="GO" id="GO:0016491">
    <property type="term" value="F:oxidoreductase activity"/>
    <property type="evidence" value="ECO:0007669"/>
    <property type="project" value="UniProtKB-KW"/>
</dbReference>
<dbReference type="InterPro" id="IPR036188">
    <property type="entry name" value="FAD/NAD-bd_sf"/>
</dbReference>
<keyword evidence="3" id="KW-0560">Oxidoreductase</keyword>
<dbReference type="EMBL" id="JAANBB010000021">
    <property type="protein sequence ID" value="KAF7555361.1"/>
    <property type="molecule type" value="Genomic_DNA"/>
</dbReference>
<evidence type="ECO:0000256" key="2">
    <source>
        <dbReference type="ARBA" id="ARBA00022827"/>
    </source>
</evidence>
<sequence>MDSKSQFLDVIIIGTGVGGLSAAKTYLEVEPTADILLLEKRKTIGGVWADENCYDGLKTNNLLGTYEFTDFPMDEKYGLKSDSHIPGSVLHTYLTDFAIHFDIQRRIQFQTHVHEITKMDKGWKITAEVPGTVDGPTTTMEYQCNKLIVSSGLASTPNPVSIPGKEIFGKPILNHGQLKEEGRRVAEDPSVKSVTIIGASKTGYDTVQLMASHGKQVDWIIRESGGGPVWMSPPWVNMGPFRVMLEHLATMRFFSWFSPCIWGNYDGFGWIRALLHGTWLGRLIVHHFWEKIRQDTIRGNRYREDPALALLEPYESLFWSARVGVLNYPGNIHDYLTSGQVKITKKDISSLSENGTVHLSDGSKFHTDALVAITGWNLAPTVKYMPAGIERELGIPCNILEGTEASLWETIDNEAEKEILSRFPYLAKQPKQVIPYKQKVSPYRLYRGIASPELTARNDHSIVYIKMVHSTSNMIIAETQALWAYAYLNNKLDIDRGQVYQNTALTSRYGKLRYPCGFSSWYPEFVYDAIPYADMLLKDLGVQNKRKRTWTKEIFQGYTIHDYKGINQEWMRSNLSS</sequence>
<keyword evidence="2" id="KW-0274">FAD</keyword>
<evidence type="ECO:0000313" key="6">
    <source>
        <dbReference type="Proteomes" id="UP000722485"/>
    </source>
</evidence>
<evidence type="ECO:0000256" key="1">
    <source>
        <dbReference type="ARBA" id="ARBA00022630"/>
    </source>
</evidence>
<gene>
    <name evidence="5" type="ORF">G7Z17_g2260</name>
</gene>
<dbReference type="InterPro" id="IPR050346">
    <property type="entry name" value="FMO-like"/>
</dbReference>
<evidence type="ECO:0000256" key="3">
    <source>
        <dbReference type="ARBA" id="ARBA00023002"/>
    </source>
</evidence>
<dbReference type="Gene3D" id="3.50.50.60">
    <property type="entry name" value="FAD/NAD(P)-binding domain"/>
    <property type="match status" value="1"/>
</dbReference>
<feature type="domain" description="FAD/NAD(P)-binding" evidence="4">
    <location>
        <begin position="9"/>
        <end position="223"/>
    </location>
</feature>
<protein>
    <recommendedName>
        <fullName evidence="4">FAD/NAD(P)-binding domain-containing protein</fullName>
    </recommendedName>
</protein>
<dbReference type="Pfam" id="PF07992">
    <property type="entry name" value="Pyr_redox_2"/>
    <property type="match status" value="1"/>
</dbReference>
<dbReference type="PANTHER" id="PTHR23023">
    <property type="entry name" value="DIMETHYLANILINE MONOOXYGENASE"/>
    <property type="match status" value="1"/>
</dbReference>
<name>A0A9P5HGY9_9HYPO</name>
<evidence type="ECO:0000259" key="4">
    <source>
        <dbReference type="Pfam" id="PF07992"/>
    </source>
</evidence>
<dbReference type="PRINTS" id="PR00411">
    <property type="entry name" value="PNDRDTASEI"/>
</dbReference>
<keyword evidence="6" id="KW-1185">Reference proteome</keyword>
<dbReference type="InterPro" id="IPR023753">
    <property type="entry name" value="FAD/NAD-binding_dom"/>
</dbReference>
<accession>A0A9P5HGY9</accession>
<comment type="caution">
    <text evidence="5">The sequence shown here is derived from an EMBL/GenBank/DDBJ whole genome shotgun (WGS) entry which is preliminary data.</text>
</comment>
<dbReference type="AlphaFoldDB" id="A0A9P5HGY9"/>
<dbReference type="Proteomes" id="UP000722485">
    <property type="component" value="Unassembled WGS sequence"/>
</dbReference>
<dbReference type="OrthoDB" id="2915840at2759"/>
<organism evidence="5 6">
    <name type="scientific">Cylindrodendrum hubeiense</name>
    <dbReference type="NCBI Taxonomy" id="595255"/>
    <lineage>
        <taxon>Eukaryota</taxon>
        <taxon>Fungi</taxon>
        <taxon>Dikarya</taxon>
        <taxon>Ascomycota</taxon>
        <taxon>Pezizomycotina</taxon>
        <taxon>Sordariomycetes</taxon>
        <taxon>Hypocreomycetidae</taxon>
        <taxon>Hypocreales</taxon>
        <taxon>Nectriaceae</taxon>
        <taxon>Cylindrodendrum</taxon>
    </lineage>
</organism>
<dbReference type="SUPFAM" id="SSF51905">
    <property type="entry name" value="FAD/NAD(P)-binding domain"/>
    <property type="match status" value="1"/>
</dbReference>
<proteinExistence type="predicted"/>
<keyword evidence="1" id="KW-0285">Flavoprotein</keyword>
<reference evidence="5" key="1">
    <citation type="submission" date="2020-03" db="EMBL/GenBank/DDBJ databases">
        <title>Draft Genome Sequence of Cylindrodendrum hubeiense.</title>
        <authorList>
            <person name="Buettner E."/>
            <person name="Kellner H."/>
        </authorList>
    </citation>
    <scope>NUCLEOTIDE SEQUENCE</scope>
    <source>
        <strain evidence="5">IHI 201604</strain>
    </source>
</reference>